<feature type="repeat" description="TPR" evidence="3">
    <location>
        <begin position="143"/>
        <end position="176"/>
    </location>
</feature>
<evidence type="ECO:0000313" key="5">
    <source>
        <dbReference type="EMBL" id="SFD00621.1"/>
    </source>
</evidence>
<dbReference type="InterPro" id="IPR019734">
    <property type="entry name" value="TPR_rpt"/>
</dbReference>
<reference evidence="4 6" key="2">
    <citation type="submission" date="2021-03" db="EMBL/GenBank/DDBJ databases">
        <authorList>
            <person name="Li Y."/>
            <person name="Li S."/>
            <person name="Chen M."/>
            <person name="Peng G."/>
            <person name="Tan Z."/>
            <person name="An Q."/>
        </authorList>
    </citation>
    <scope>NUCLEOTIDE SEQUENCE [LARGE SCALE GENOMIC DNA]</scope>
    <source>
        <strain evidence="4 6">Ola 51</strain>
    </source>
</reference>
<keyword evidence="1" id="KW-0677">Repeat</keyword>
<dbReference type="RefSeq" id="WP_206062521.1">
    <property type="nucleotide sequence ID" value="NZ_CP014007.2"/>
</dbReference>
<dbReference type="Gene3D" id="3.40.50.2000">
    <property type="entry name" value="Glycogen Phosphorylase B"/>
    <property type="match status" value="1"/>
</dbReference>
<dbReference type="EMBL" id="CP014007">
    <property type="protein sequence ID" value="QSV12353.1"/>
    <property type="molecule type" value="Genomic_DNA"/>
</dbReference>
<dbReference type="Pfam" id="PF01075">
    <property type="entry name" value="Glyco_transf_9"/>
    <property type="match status" value="1"/>
</dbReference>
<evidence type="ECO:0000313" key="7">
    <source>
        <dbReference type="Proteomes" id="UP000182314"/>
    </source>
</evidence>
<keyword evidence="2 3" id="KW-0802">TPR repeat</keyword>
<dbReference type="Pfam" id="PF13432">
    <property type="entry name" value="TPR_16"/>
    <property type="match status" value="2"/>
</dbReference>
<organism evidence="5 7">
    <name type="scientific">Kosakonia oryzae</name>
    <dbReference type="NCBI Taxonomy" id="497725"/>
    <lineage>
        <taxon>Bacteria</taxon>
        <taxon>Pseudomonadati</taxon>
        <taxon>Pseudomonadota</taxon>
        <taxon>Gammaproteobacteria</taxon>
        <taxon>Enterobacterales</taxon>
        <taxon>Enterobacteriaceae</taxon>
        <taxon>Kosakonia</taxon>
    </lineage>
</organism>
<dbReference type="InterPro" id="IPR002201">
    <property type="entry name" value="Glyco_trans_9"/>
</dbReference>
<dbReference type="GO" id="GO:0016757">
    <property type="term" value="F:glycosyltransferase activity"/>
    <property type="evidence" value="ECO:0007669"/>
    <property type="project" value="InterPro"/>
</dbReference>
<dbReference type="PROSITE" id="PS50005">
    <property type="entry name" value="TPR"/>
    <property type="match status" value="1"/>
</dbReference>
<evidence type="ECO:0000256" key="2">
    <source>
        <dbReference type="ARBA" id="ARBA00022803"/>
    </source>
</evidence>
<dbReference type="Pfam" id="PF13181">
    <property type="entry name" value="TPR_8"/>
    <property type="match status" value="1"/>
</dbReference>
<dbReference type="Pfam" id="PF14559">
    <property type="entry name" value="TPR_19"/>
    <property type="match status" value="1"/>
</dbReference>
<sequence>MTTQMTLQEALRLAWQHWNAGQAPQAEHYCRQILAQHAGQPDALHLLGLIAHACGHLDRAIAHLREACSAPQFSALYASNLAEMYRQKGERAEGEHWARKAISLDPTLVNGWNNLGILLQEQEKLVESVLCLEKVVALTPGAAQAHGNLANTLRRLGRVDDALAHYQRALALAPDEPSIHNNVAGLLLDSGNTEQALAHCQRALQQEPRLVGGWMTLVNIYLARGDLTAAEQALVRLQGLAPQHPATQQKQAQLRQLQGRNRQAAPADFSGVLQQVQPLLDEGRYLAAETLLRPFVSSGNGPLAIWQRLALALRAQGKLEETLAIQKMLVDHLPGDAVARFDLAETLLLTGDLPNGWREYRHRYQMPHTRDMSRRVQQAPRWQGQPLPGKTLLIFDEQGFGDTLQFIRFVQQAKRQSLARIVLDVHPQLLALIRRAFPDEQVLGRGELPPAFDAYCELMDLPGLLNIQLADLPAATGYLHADPQRLAHWQARLAGLPRPWVALVWAGRPTHVNDRRRSLSLAQFAPFVRTDATFLLIQKGDASQQTPPEGMRAEALSAEIEDFDDTAAILSLADLLISVDSSPVHLAGALQRPCWTLLPFIPDWRWLMQRDDSPWYPGMRLFRQPAIDDWATTLENTASALQAWIETPREG</sequence>
<dbReference type="Proteomes" id="UP000182314">
    <property type="component" value="Unassembled WGS sequence"/>
</dbReference>
<protein>
    <submittedName>
        <fullName evidence="5">Flp pilus assembly protein TadD, contains TPR repeats</fullName>
    </submittedName>
    <submittedName>
        <fullName evidence="4">Tetratricopeptide repeat protein</fullName>
    </submittedName>
</protein>
<gene>
    <name evidence="4" type="ORF">AWR26_25265</name>
    <name evidence="5" type="ORF">SAMN05216286_3880</name>
</gene>
<evidence type="ECO:0000313" key="6">
    <source>
        <dbReference type="Proteomes" id="UP000078227"/>
    </source>
</evidence>
<dbReference type="Proteomes" id="UP000078227">
    <property type="component" value="Chromosome"/>
</dbReference>
<evidence type="ECO:0000313" key="4">
    <source>
        <dbReference type="EMBL" id="QSV12353.1"/>
    </source>
</evidence>
<accession>A0AA94H6C0</accession>
<dbReference type="EMBL" id="FOKO01000005">
    <property type="protein sequence ID" value="SFD00621.1"/>
    <property type="molecule type" value="Genomic_DNA"/>
</dbReference>
<dbReference type="InterPro" id="IPR011990">
    <property type="entry name" value="TPR-like_helical_dom_sf"/>
</dbReference>
<dbReference type="PANTHER" id="PTHR45586:SF1">
    <property type="entry name" value="LIPOPOLYSACCHARIDE ASSEMBLY PROTEIN B"/>
    <property type="match status" value="1"/>
</dbReference>
<name>A0AA94H6C0_9ENTR</name>
<dbReference type="AlphaFoldDB" id="A0AA94H6C0"/>
<evidence type="ECO:0000256" key="3">
    <source>
        <dbReference type="PROSITE-ProRule" id="PRU00339"/>
    </source>
</evidence>
<reference evidence="5 7" key="1">
    <citation type="submission" date="2016-10" db="EMBL/GenBank/DDBJ databases">
        <authorList>
            <person name="Varghese N."/>
            <person name="Submissions S."/>
        </authorList>
    </citation>
    <scope>NUCLEOTIDE SEQUENCE [LARGE SCALE GENOMIC DNA]</scope>
    <source>
        <strain evidence="5 7">CGMCC 1.7012</strain>
    </source>
</reference>
<keyword evidence="6" id="KW-1185">Reference proteome</keyword>
<dbReference type="SUPFAM" id="SSF53756">
    <property type="entry name" value="UDP-Glycosyltransferase/glycogen phosphorylase"/>
    <property type="match status" value="1"/>
</dbReference>
<dbReference type="PROSITE" id="PS50293">
    <property type="entry name" value="TPR_REGION"/>
    <property type="match status" value="1"/>
</dbReference>
<dbReference type="SMART" id="SM00028">
    <property type="entry name" value="TPR"/>
    <property type="match status" value="7"/>
</dbReference>
<evidence type="ECO:0000256" key="1">
    <source>
        <dbReference type="ARBA" id="ARBA00022737"/>
    </source>
</evidence>
<dbReference type="SUPFAM" id="SSF48452">
    <property type="entry name" value="TPR-like"/>
    <property type="match status" value="2"/>
</dbReference>
<proteinExistence type="predicted"/>
<dbReference type="Gene3D" id="1.25.40.10">
    <property type="entry name" value="Tetratricopeptide repeat domain"/>
    <property type="match status" value="2"/>
</dbReference>
<dbReference type="PANTHER" id="PTHR45586">
    <property type="entry name" value="TPR REPEAT-CONTAINING PROTEIN PA4667"/>
    <property type="match status" value="1"/>
</dbReference>
<dbReference type="InterPro" id="IPR051012">
    <property type="entry name" value="CellSynth/LPSAsmb/PSIAsmb"/>
</dbReference>